<evidence type="ECO:0000256" key="2">
    <source>
        <dbReference type="ARBA" id="ARBA00022737"/>
    </source>
</evidence>
<keyword evidence="7" id="KW-0175">Coiled coil</keyword>
<keyword evidence="12" id="KW-1185">Reference proteome</keyword>
<feature type="transmembrane region" description="Helical" evidence="9">
    <location>
        <begin position="482"/>
        <end position="506"/>
    </location>
</feature>
<dbReference type="InterPro" id="IPR020472">
    <property type="entry name" value="WD40_PAC1"/>
</dbReference>
<keyword evidence="3 6" id="KW-0547">Nucleotide-binding</keyword>
<evidence type="ECO:0000256" key="5">
    <source>
        <dbReference type="PROSITE-ProRule" id="PRU00221"/>
    </source>
</evidence>
<feature type="repeat" description="WD" evidence="5">
    <location>
        <begin position="1180"/>
        <end position="1221"/>
    </location>
</feature>
<keyword evidence="1 5" id="KW-0853">WD repeat</keyword>
<feature type="repeat" description="WD" evidence="5">
    <location>
        <begin position="909"/>
        <end position="950"/>
    </location>
</feature>
<protein>
    <submittedName>
        <fullName evidence="11">High-affnity carbon uptake protein Hat/HatR</fullName>
    </submittedName>
</protein>
<evidence type="ECO:0000256" key="7">
    <source>
        <dbReference type="SAM" id="Coils"/>
    </source>
</evidence>
<keyword evidence="9" id="KW-1133">Transmembrane helix</keyword>
<dbReference type="InterPro" id="IPR019775">
    <property type="entry name" value="WD40_repeat_CS"/>
</dbReference>
<dbReference type="SUPFAM" id="SSF50998">
    <property type="entry name" value="Quinoprotein alcohol dehydrogenase-like"/>
    <property type="match status" value="1"/>
</dbReference>
<dbReference type="SMART" id="SM00320">
    <property type="entry name" value="WD40"/>
    <property type="match status" value="13"/>
</dbReference>
<dbReference type="PANTHER" id="PTHR19848:SF8">
    <property type="entry name" value="F-BOX AND WD REPEAT DOMAIN CONTAINING 7"/>
    <property type="match status" value="1"/>
</dbReference>
<keyword evidence="9" id="KW-0812">Transmembrane</keyword>
<feature type="repeat" description="WD" evidence="5">
    <location>
        <begin position="1015"/>
        <end position="1056"/>
    </location>
</feature>
<dbReference type="CDD" id="cd00200">
    <property type="entry name" value="WD40"/>
    <property type="match status" value="2"/>
</dbReference>
<evidence type="ECO:0000256" key="8">
    <source>
        <dbReference type="SAM" id="MobiDB-lite"/>
    </source>
</evidence>
<dbReference type="PROSITE" id="PS50294">
    <property type="entry name" value="WD_REPEATS_REGION"/>
    <property type="match status" value="11"/>
</dbReference>
<dbReference type="SUPFAM" id="SSF50978">
    <property type="entry name" value="WD40 repeat-like"/>
    <property type="match status" value="1"/>
</dbReference>
<dbReference type="GO" id="GO:0005524">
    <property type="term" value="F:ATP binding"/>
    <property type="evidence" value="ECO:0007669"/>
    <property type="project" value="UniProtKB-UniRule"/>
</dbReference>
<dbReference type="SMART" id="SM00220">
    <property type="entry name" value="S_TKc"/>
    <property type="match status" value="1"/>
</dbReference>
<organism evidence="11 12">
    <name type="scientific">Fimbriiglobus ruber</name>
    <dbReference type="NCBI Taxonomy" id="1908690"/>
    <lineage>
        <taxon>Bacteria</taxon>
        <taxon>Pseudomonadati</taxon>
        <taxon>Planctomycetota</taxon>
        <taxon>Planctomycetia</taxon>
        <taxon>Gemmatales</taxon>
        <taxon>Gemmataceae</taxon>
        <taxon>Fimbriiglobus</taxon>
    </lineage>
</organism>
<dbReference type="InterPro" id="IPR001680">
    <property type="entry name" value="WD40_rpt"/>
</dbReference>
<feature type="region of interest" description="Disordered" evidence="8">
    <location>
        <begin position="139"/>
        <end position="170"/>
    </location>
</feature>
<feature type="coiled-coil region" evidence="7">
    <location>
        <begin position="531"/>
        <end position="560"/>
    </location>
</feature>
<keyword evidence="2" id="KW-0677">Repeat</keyword>
<feature type="repeat" description="WD" evidence="5">
    <location>
        <begin position="1104"/>
        <end position="1138"/>
    </location>
</feature>
<dbReference type="InterPro" id="IPR015943">
    <property type="entry name" value="WD40/YVTN_repeat-like_dom_sf"/>
</dbReference>
<gene>
    <name evidence="11" type="ORF">FRUB_06938</name>
</gene>
<dbReference type="CDD" id="cd14014">
    <property type="entry name" value="STKc_PknB_like"/>
    <property type="match status" value="1"/>
</dbReference>
<feature type="repeat" description="WD" evidence="5">
    <location>
        <begin position="1056"/>
        <end position="1097"/>
    </location>
</feature>
<feature type="repeat" description="WD" evidence="5">
    <location>
        <begin position="612"/>
        <end position="653"/>
    </location>
</feature>
<dbReference type="InterPro" id="IPR036322">
    <property type="entry name" value="WD40_repeat_dom_sf"/>
</dbReference>
<dbReference type="EMBL" id="NIDE01000014">
    <property type="protein sequence ID" value="OWK37818.1"/>
    <property type="molecule type" value="Genomic_DNA"/>
</dbReference>
<evidence type="ECO:0000256" key="1">
    <source>
        <dbReference type="ARBA" id="ARBA00022574"/>
    </source>
</evidence>
<dbReference type="PROSITE" id="PS00678">
    <property type="entry name" value="WD_REPEATS_1"/>
    <property type="match status" value="6"/>
</dbReference>
<feature type="repeat" description="WD" evidence="5">
    <location>
        <begin position="1139"/>
        <end position="1180"/>
    </location>
</feature>
<dbReference type="Gene3D" id="3.30.200.20">
    <property type="entry name" value="Phosphorylase Kinase, domain 1"/>
    <property type="match status" value="1"/>
</dbReference>
<feature type="repeat" description="WD" evidence="5">
    <location>
        <begin position="821"/>
        <end position="862"/>
    </location>
</feature>
<dbReference type="Gene3D" id="2.130.10.10">
    <property type="entry name" value="YVTN repeat-like/Quinoprotein amine dehydrogenase"/>
    <property type="match status" value="6"/>
</dbReference>
<name>A0A225DH09_9BACT</name>
<dbReference type="InterPro" id="IPR011009">
    <property type="entry name" value="Kinase-like_dom_sf"/>
</dbReference>
<evidence type="ECO:0000256" key="9">
    <source>
        <dbReference type="SAM" id="Phobius"/>
    </source>
</evidence>
<dbReference type="Pfam" id="PF00400">
    <property type="entry name" value="WD40"/>
    <property type="match status" value="12"/>
</dbReference>
<dbReference type="InterPro" id="IPR000719">
    <property type="entry name" value="Prot_kinase_dom"/>
</dbReference>
<reference evidence="12" key="1">
    <citation type="submission" date="2017-06" db="EMBL/GenBank/DDBJ databases">
        <title>Genome analysis of Fimbriiglobus ruber SP5, the first member of the order Planctomycetales with confirmed chitinolytic capability.</title>
        <authorList>
            <person name="Ravin N.V."/>
            <person name="Rakitin A.L."/>
            <person name="Ivanova A.A."/>
            <person name="Beletsky A.V."/>
            <person name="Kulichevskaya I.S."/>
            <person name="Mardanov A.V."/>
            <person name="Dedysh S.N."/>
        </authorList>
    </citation>
    <scope>NUCLEOTIDE SEQUENCE [LARGE SCALE GENOMIC DNA]</scope>
    <source>
        <strain evidence="12">SP5</strain>
    </source>
</reference>
<dbReference type="Proteomes" id="UP000214646">
    <property type="component" value="Unassembled WGS sequence"/>
</dbReference>
<feature type="repeat" description="WD" evidence="5">
    <location>
        <begin position="1228"/>
        <end position="1269"/>
    </location>
</feature>
<dbReference type="PROSITE" id="PS00107">
    <property type="entry name" value="PROTEIN_KINASE_ATP"/>
    <property type="match status" value="1"/>
</dbReference>
<feature type="repeat" description="WD" evidence="5">
    <location>
        <begin position="863"/>
        <end position="896"/>
    </location>
</feature>
<dbReference type="OrthoDB" id="500858at2"/>
<dbReference type="Pfam" id="PF00069">
    <property type="entry name" value="Pkinase"/>
    <property type="match status" value="1"/>
</dbReference>
<evidence type="ECO:0000259" key="10">
    <source>
        <dbReference type="PROSITE" id="PS50011"/>
    </source>
</evidence>
<feature type="repeat" description="WD" evidence="5">
    <location>
        <begin position="962"/>
        <end position="994"/>
    </location>
</feature>
<feature type="binding site" evidence="6">
    <location>
        <position position="212"/>
    </location>
    <ligand>
        <name>ATP</name>
        <dbReference type="ChEBI" id="CHEBI:30616"/>
    </ligand>
</feature>
<dbReference type="PROSITE" id="PS00108">
    <property type="entry name" value="PROTEIN_KINASE_ST"/>
    <property type="match status" value="1"/>
</dbReference>
<dbReference type="InterPro" id="IPR017441">
    <property type="entry name" value="Protein_kinase_ATP_BS"/>
</dbReference>
<evidence type="ECO:0000313" key="12">
    <source>
        <dbReference type="Proteomes" id="UP000214646"/>
    </source>
</evidence>
<comment type="caution">
    <text evidence="11">The sequence shown here is derived from an EMBL/GenBank/DDBJ whole genome shotgun (WGS) entry which is preliminary data.</text>
</comment>
<evidence type="ECO:0000256" key="4">
    <source>
        <dbReference type="ARBA" id="ARBA00022840"/>
    </source>
</evidence>
<dbReference type="PANTHER" id="PTHR19848">
    <property type="entry name" value="WD40 REPEAT PROTEIN"/>
    <property type="match status" value="1"/>
</dbReference>
<dbReference type="PROSITE" id="PS50011">
    <property type="entry name" value="PROTEIN_KINASE_DOM"/>
    <property type="match status" value="1"/>
</dbReference>
<keyword evidence="4 6" id="KW-0067">ATP-binding</keyword>
<dbReference type="InterPro" id="IPR011047">
    <property type="entry name" value="Quinoprotein_ADH-like_sf"/>
</dbReference>
<evidence type="ECO:0000256" key="6">
    <source>
        <dbReference type="PROSITE-ProRule" id="PRU10141"/>
    </source>
</evidence>
<dbReference type="SUPFAM" id="SSF50960">
    <property type="entry name" value="TolB, C-terminal domain"/>
    <property type="match status" value="1"/>
</dbReference>
<dbReference type="InterPro" id="IPR008271">
    <property type="entry name" value="Ser/Thr_kinase_AS"/>
</dbReference>
<proteinExistence type="predicted"/>
<sequence>MSSISRGGLIGRLLDEFELTWKQAPPASIEEYYGRVVRTEARVLDAANRTTLLEELVKLDLEFRWRPGSAAREKWGTRDYAQRFAELRVPGWDAVPLLCEEFRVRWQWGDRPGREGFCSDYVHLEPRLSTRLSQVEQSLRGAPFPPPPVSLSRTGPHVPRPSATDVRPAAKPADTAFPAIPGYEIKSVLGKGGMGVVYKAWDTGLKRHVALKLILTGGDADEQEMARFRLEAQSIAKLKHPNIVQIFAYGEFENRPYFALEFLEGGSLSRYLGNAPQPPAAAAALAEAIARGMETAHRAGIVHRDLKPANVLLEWSSPKGRSGAAPEIVAKITDFGLAKQLDDDGDKTHAGAIMGTPSYMAIEQAEGRIQDVGPPADIYAIGAILYEMLIGRPPFKGASVVETLDLVRHRDPVSPRLLQPSVPLDLETICLKCLRKDTTQRYASAEALADDLGRFRRGEPILARPVGSLEQAWKFYRRNPRVVYAGTGIVVLLLLTIVATGIAAAASSARAAADLRKANAETEALTAKGEKDAAELAKVKAEAEKQIQKARDEKTIKSQDYDLLIGISERELSSPKGDIVLAEKMLDACRPEYRGWEWKYLVRKCDGGRQEFSGHEAGLWSVAYHPRGDEIATASIDGTVRLWDVKTQRETAVLTAHKADVGKVIAGAKGLNDLQKTIALGQAKSSIETAMNAVSVFAPVAPKIPPVPTAFNPGDIPEHLSPVIRVAYSSDGRYLASGALDPKVDGEMALRLAKKEPLRPVGTVIVWDRERNSHKVFPMHKTLILALACRPGSDQIASAGMDDEHAWKLRDRESGAVAHTFLGHKGWIVQARFSPDGRYVATGSADGTAILWDVSAKTAKHKFGKHRATVHDVAFSKDGTQLATAGTDGNVYLWDLTLPDPASAEPVQLRGHIGAALGVAFSPDGTRVATAGFDRTVRVWDPKSGAELPPGAPKTADEKITLRGHANTIWSIAFSPDGSKLVSASFDGTARIWDSSPAVEPAFPGAFTLRNSPEKPDEDHRVNRIAFSTDGSRMATASWDGAVSVWDAKNGAAIRKLEHEGPVWGVAFSPNGERILSGSWDTTVRLWNAATGKEEKRWVLKSPVQSVAYSHNGEYVCAGGWDGTVKVWNAETGKEVSPIKGHYLPVFSMAFTPDDRYLATAGGDRTAKLWPLAGGEPAVLAGHGATVFTVTIDKAGRQIATAGWDNSVRLWRFDNGRATFDKELNNPKTGHKDYVCGVAFRPDGKQLATTGLDKTLCIWDPESGNSVVEPKSLRGVSWDVAYHPDGTRLAAAVWNPKSWVKILPATQKK</sequence>
<dbReference type="RefSeq" id="WP_088257660.1">
    <property type="nucleotide sequence ID" value="NZ_NIDE01000014.1"/>
</dbReference>
<feature type="domain" description="Protein kinase" evidence="10">
    <location>
        <begin position="183"/>
        <end position="462"/>
    </location>
</feature>
<keyword evidence="9" id="KW-0472">Membrane</keyword>
<dbReference type="SUPFAM" id="SSF56112">
    <property type="entry name" value="Protein kinase-like (PK-like)"/>
    <property type="match status" value="1"/>
</dbReference>
<dbReference type="PRINTS" id="PR00320">
    <property type="entry name" value="GPROTEINBRPT"/>
</dbReference>
<accession>A0A225DH09</accession>
<dbReference type="PROSITE" id="PS50082">
    <property type="entry name" value="WD_REPEATS_2"/>
    <property type="match status" value="11"/>
</dbReference>
<evidence type="ECO:0000256" key="3">
    <source>
        <dbReference type="ARBA" id="ARBA00022741"/>
    </source>
</evidence>
<dbReference type="Gene3D" id="1.10.510.10">
    <property type="entry name" value="Transferase(Phosphotransferase) domain 1"/>
    <property type="match status" value="1"/>
</dbReference>
<dbReference type="GO" id="GO:0004672">
    <property type="term" value="F:protein kinase activity"/>
    <property type="evidence" value="ECO:0007669"/>
    <property type="project" value="InterPro"/>
</dbReference>
<evidence type="ECO:0000313" key="11">
    <source>
        <dbReference type="EMBL" id="OWK37818.1"/>
    </source>
</evidence>